<accession>A0A168EFE5</accession>
<sequence length="347" mass="38704">MEATALGSYTRALTATRKALRDPKMIKHDATLAAVLLLGLYETITANFLGTMAWGSHIDGAVQLLKSRNGEQVRSKEGLDLFIAARTQMVIHSLSTGKAPDTTLEQPIADQVGKEPVFLCQQLGIRAADLKARAQHLIPLPRTSENIKLLRAVIRDCQTLDQEFIDWSKSLPENFRWETAAWEHPLRRGSFADAEVYPGRIDIYQDVWAASVWNVVRCSRMISTSVMIRCVARLHSPDDHRTTPEYAAATKIWSEVISDIISSVPYFLGWFSKHKDLLNGARLSGFACGVDDAEKGLSGYLLTWPLRCIQAQDYVTDSQREWIKGRLKHIGASLGVRTAIMPQTMPG</sequence>
<name>A0A168EFE5_9HYPO</name>
<keyword evidence="1" id="KW-0539">Nucleus</keyword>
<dbReference type="Proteomes" id="UP000078544">
    <property type="component" value="Unassembled WGS sequence"/>
</dbReference>
<dbReference type="EMBL" id="AZGY01000005">
    <property type="protein sequence ID" value="KZZ98739.1"/>
    <property type="molecule type" value="Genomic_DNA"/>
</dbReference>
<dbReference type="AlphaFoldDB" id="A0A168EFE5"/>
<evidence type="ECO:0000313" key="3">
    <source>
        <dbReference type="Proteomes" id="UP000078544"/>
    </source>
</evidence>
<comment type="caution">
    <text evidence="2">The sequence shown here is derived from an EMBL/GenBank/DDBJ whole genome shotgun (WGS) entry which is preliminary data.</text>
</comment>
<keyword evidence="3" id="KW-1185">Reference proteome</keyword>
<dbReference type="InterPro" id="IPR021858">
    <property type="entry name" value="Fun_TF"/>
</dbReference>
<dbReference type="OrthoDB" id="4314040at2759"/>
<proteinExistence type="predicted"/>
<evidence type="ECO:0000313" key="2">
    <source>
        <dbReference type="EMBL" id="KZZ98739.1"/>
    </source>
</evidence>
<dbReference type="STRING" id="1081109.A0A168EFE5"/>
<reference evidence="2 3" key="1">
    <citation type="journal article" date="2016" name="Genome Biol. Evol.">
        <title>Divergent and convergent evolution of fungal pathogenicity.</title>
        <authorList>
            <person name="Shang Y."/>
            <person name="Xiao G."/>
            <person name="Zheng P."/>
            <person name="Cen K."/>
            <person name="Zhan S."/>
            <person name="Wang C."/>
        </authorList>
    </citation>
    <scope>NUCLEOTIDE SEQUENCE [LARGE SCALE GENOMIC DNA]</scope>
    <source>
        <strain evidence="2 3">RCEF 2490</strain>
    </source>
</reference>
<dbReference type="Pfam" id="PF11951">
    <property type="entry name" value="Fungal_trans_2"/>
    <property type="match status" value="1"/>
</dbReference>
<evidence type="ECO:0008006" key="4">
    <source>
        <dbReference type="Google" id="ProtNLM"/>
    </source>
</evidence>
<dbReference type="InterPro" id="IPR053175">
    <property type="entry name" value="DHMBA_Reg_Transcription_Factor"/>
</dbReference>
<organism evidence="2 3">
    <name type="scientific">Moelleriella libera RCEF 2490</name>
    <dbReference type="NCBI Taxonomy" id="1081109"/>
    <lineage>
        <taxon>Eukaryota</taxon>
        <taxon>Fungi</taxon>
        <taxon>Dikarya</taxon>
        <taxon>Ascomycota</taxon>
        <taxon>Pezizomycotina</taxon>
        <taxon>Sordariomycetes</taxon>
        <taxon>Hypocreomycetidae</taxon>
        <taxon>Hypocreales</taxon>
        <taxon>Clavicipitaceae</taxon>
        <taxon>Moelleriella</taxon>
    </lineage>
</organism>
<protein>
    <recommendedName>
        <fullName evidence="4">Negative acting factor</fullName>
    </recommendedName>
</protein>
<gene>
    <name evidence="2" type="ORF">AAL_03257</name>
</gene>
<dbReference type="PANTHER" id="PTHR38791">
    <property type="entry name" value="ZN(II)2CYS6 TRANSCRIPTION FACTOR (EUROFUNG)-RELATED-RELATED"/>
    <property type="match status" value="1"/>
</dbReference>
<evidence type="ECO:0000256" key="1">
    <source>
        <dbReference type="ARBA" id="ARBA00023242"/>
    </source>
</evidence>
<dbReference type="PANTHER" id="PTHR38791:SF13">
    <property type="entry name" value="ZN(2)-C6 FUNGAL-TYPE DOMAIN-CONTAINING PROTEIN"/>
    <property type="match status" value="1"/>
</dbReference>